<evidence type="ECO:0000256" key="5">
    <source>
        <dbReference type="ARBA" id="ARBA00023237"/>
    </source>
</evidence>
<evidence type="ECO:0000256" key="1">
    <source>
        <dbReference type="ARBA" id="ARBA00004459"/>
    </source>
</evidence>
<keyword evidence="10" id="KW-1185">Reference proteome</keyword>
<evidence type="ECO:0000256" key="8">
    <source>
        <dbReference type="SAM" id="SignalP"/>
    </source>
</evidence>
<dbReference type="InterPro" id="IPR032831">
    <property type="entry name" value="LptM_cons"/>
</dbReference>
<proteinExistence type="predicted"/>
<keyword evidence="4" id="KW-0564">Palmitate</keyword>
<comment type="subcellular location">
    <subcellularLocation>
        <location evidence="1">Cell outer membrane</location>
        <topology evidence="1">Lipid-anchor</topology>
    </subcellularLocation>
</comment>
<name>A0A2N8L2U8_9BURK</name>
<evidence type="ECO:0000256" key="3">
    <source>
        <dbReference type="ARBA" id="ARBA00023136"/>
    </source>
</evidence>
<gene>
    <name evidence="9" type="ORF">C1O66_01085</name>
</gene>
<evidence type="ECO:0000313" key="9">
    <source>
        <dbReference type="EMBL" id="PND40022.1"/>
    </source>
</evidence>
<protein>
    <recommendedName>
        <fullName evidence="11">Sugar transporter</fullName>
    </recommendedName>
</protein>
<feature type="region of interest" description="Disordered" evidence="7">
    <location>
        <begin position="31"/>
        <end position="65"/>
    </location>
</feature>
<reference evidence="9 10" key="1">
    <citation type="submission" date="2018-01" db="EMBL/GenBank/DDBJ databases">
        <title>Draft genome sequence of Paucibacter aquatile CR182 isolated from freshwater of the Nakdong River.</title>
        <authorList>
            <person name="Choi A."/>
            <person name="Chung E.J."/>
        </authorList>
    </citation>
    <scope>NUCLEOTIDE SEQUENCE [LARGE SCALE GENOMIC DNA]</scope>
    <source>
        <strain evidence="9 10">CR182</strain>
    </source>
</reference>
<feature type="chain" id="PRO_5014776570" description="Sugar transporter" evidence="8">
    <location>
        <begin position="23"/>
        <end position="65"/>
    </location>
</feature>
<evidence type="ECO:0000256" key="6">
    <source>
        <dbReference type="ARBA" id="ARBA00023288"/>
    </source>
</evidence>
<dbReference type="NCBIfam" id="NF047847">
    <property type="entry name" value="SS_mature_LptM"/>
    <property type="match status" value="1"/>
</dbReference>
<accession>A0A2N8L2U8</accession>
<evidence type="ECO:0000313" key="10">
    <source>
        <dbReference type="Proteomes" id="UP000235916"/>
    </source>
</evidence>
<keyword evidence="3" id="KW-0472">Membrane</keyword>
<keyword evidence="5" id="KW-0998">Cell outer membrane</keyword>
<dbReference type="GO" id="GO:0009279">
    <property type="term" value="C:cell outer membrane"/>
    <property type="evidence" value="ECO:0007669"/>
    <property type="project" value="UniProtKB-SubCell"/>
</dbReference>
<feature type="signal peptide" evidence="8">
    <location>
        <begin position="1"/>
        <end position="22"/>
    </location>
</feature>
<dbReference type="EMBL" id="POSP01000001">
    <property type="protein sequence ID" value="PND40022.1"/>
    <property type="molecule type" value="Genomic_DNA"/>
</dbReference>
<organism evidence="9 10">
    <name type="scientific">Kinneretia aquatilis</name>
    <dbReference type="NCBI Taxonomy" id="2070761"/>
    <lineage>
        <taxon>Bacteria</taxon>
        <taxon>Pseudomonadati</taxon>
        <taxon>Pseudomonadota</taxon>
        <taxon>Betaproteobacteria</taxon>
        <taxon>Burkholderiales</taxon>
        <taxon>Sphaerotilaceae</taxon>
        <taxon>Roseateles</taxon>
    </lineage>
</organism>
<keyword evidence="6" id="KW-0449">Lipoprotein</keyword>
<keyword evidence="2 8" id="KW-0732">Signal</keyword>
<dbReference type="PROSITE" id="PS51257">
    <property type="entry name" value="PROKAR_LIPOPROTEIN"/>
    <property type="match status" value="1"/>
</dbReference>
<comment type="caution">
    <text evidence="9">The sequence shown here is derived from an EMBL/GenBank/DDBJ whole genome shotgun (WGS) entry which is preliminary data.</text>
</comment>
<evidence type="ECO:0000256" key="4">
    <source>
        <dbReference type="ARBA" id="ARBA00023139"/>
    </source>
</evidence>
<evidence type="ECO:0000256" key="2">
    <source>
        <dbReference type="ARBA" id="ARBA00022729"/>
    </source>
</evidence>
<evidence type="ECO:0008006" key="11">
    <source>
        <dbReference type="Google" id="ProtNLM"/>
    </source>
</evidence>
<dbReference type="AlphaFoldDB" id="A0A2N8L2U8"/>
<dbReference type="Proteomes" id="UP000235916">
    <property type="component" value="Unassembled WGS sequence"/>
</dbReference>
<evidence type="ECO:0000256" key="7">
    <source>
        <dbReference type="SAM" id="MobiDB-lite"/>
    </source>
</evidence>
<sequence length="65" mass="6427">MPGSLRRAGASLTLCLSLSLLGACGQKGPLYLPQPQAQAQSQAPAPSTQGQAAKAPSPTASAARP</sequence>
<dbReference type="Pfam" id="PF13627">
    <property type="entry name" value="LptM_cons"/>
    <property type="match status" value="1"/>
</dbReference>
<feature type="compositionally biased region" description="Low complexity" evidence="7">
    <location>
        <begin position="33"/>
        <end position="65"/>
    </location>
</feature>